<accession>A0ABZ1BMP3</accession>
<dbReference type="Proteomes" id="UP001333102">
    <property type="component" value="Chromosome"/>
</dbReference>
<keyword evidence="3" id="KW-1185">Reference proteome</keyword>
<dbReference type="RefSeq" id="WP_324668389.1">
    <property type="nucleotide sequence ID" value="NZ_CP141614.1"/>
</dbReference>
<protein>
    <submittedName>
        <fullName evidence="2">DUF6504 family protein</fullName>
    </submittedName>
</protein>
<evidence type="ECO:0000313" key="3">
    <source>
        <dbReference type="Proteomes" id="UP001333102"/>
    </source>
</evidence>
<proteinExistence type="predicted"/>
<dbReference type="InterPro" id="IPR045443">
    <property type="entry name" value="DUF6504"/>
</dbReference>
<feature type="domain" description="DUF6504" evidence="1">
    <location>
        <begin position="1"/>
        <end position="86"/>
    </location>
</feature>
<dbReference type="EMBL" id="CP141614">
    <property type="protein sequence ID" value="WRP14095.1"/>
    <property type="molecule type" value="Genomic_DNA"/>
</dbReference>
<evidence type="ECO:0000313" key="2">
    <source>
        <dbReference type="EMBL" id="WRP14095.1"/>
    </source>
</evidence>
<reference evidence="3" key="1">
    <citation type="submission" date="2023-12" db="EMBL/GenBank/DDBJ databases">
        <title>Novel isolates from deep terrestrial aquifers shed light on the physiology and ecology of the class Limnochordia.</title>
        <authorList>
            <person name="Karnachuk O.V."/>
            <person name="Lukina A.P."/>
            <person name="Avakyan M.R."/>
            <person name="Kadnikov V."/>
            <person name="Begmatov S."/>
            <person name="Beletsky A.V."/>
            <person name="Mardanov A.V."/>
            <person name="Ravin N.V."/>
        </authorList>
    </citation>
    <scope>NUCLEOTIDE SEQUENCE [LARGE SCALE GENOMIC DNA]</scope>
    <source>
        <strain evidence="3">LN</strain>
    </source>
</reference>
<name>A0ABZ1BMP3_9FIRM</name>
<sequence length="87" mass="9694">MSRRIEQPVEVVGTLEPGGSGGGTGASIVWGHRRLRVLECLAEWREAGRWWDGEAERRVVRVLTEGGIYELSCDAATGRWTVERVLD</sequence>
<evidence type="ECO:0000259" key="1">
    <source>
        <dbReference type="Pfam" id="PF20114"/>
    </source>
</evidence>
<organism evidence="2 3">
    <name type="scientific">Geochorda subterranea</name>
    <dbReference type="NCBI Taxonomy" id="3109564"/>
    <lineage>
        <taxon>Bacteria</taxon>
        <taxon>Bacillati</taxon>
        <taxon>Bacillota</taxon>
        <taxon>Limnochordia</taxon>
        <taxon>Limnochordales</taxon>
        <taxon>Geochordaceae</taxon>
        <taxon>Geochorda</taxon>
    </lineage>
</organism>
<dbReference type="Pfam" id="PF20114">
    <property type="entry name" value="DUF6504"/>
    <property type="match status" value="1"/>
</dbReference>
<gene>
    <name evidence="2" type="ORF">VLY81_11785</name>
</gene>